<reference evidence="11" key="1">
    <citation type="journal article" date="2019" name="Int. J. Syst. Evol. Microbiol.">
        <title>The Global Catalogue of Microorganisms (GCM) 10K type strain sequencing project: providing services to taxonomists for standard genome sequencing and annotation.</title>
        <authorList>
            <consortium name="The Broad Institute Genomics Platform"/>
            <consortium name="The Broad Institute Genome Sequencing Center for Infectious Disease"/>
            <person name="Wu L."/>
            <person name="Ma J."/>
        </authorList>
    </citation>
    <scope>NUCLEOTIDE SEQUENCE [LARGE SCALE GENOMIC DNA]</scope>
    <source>
        <strain evidence="11">CCM 8911</strain>
    </source>
</reference>
<evidence type="ECO:0000313" key="10">
    <source>
        <dbReference type="EMBL" id="MFD1392154.1"/>
    </source>
</evidence>
<keyword evidence="2" id="KW-0813">Transport</keyword>
<dbReference type="EMBL" id="JBHTMO010000002">
    <property type="protein sequence ID" value="MFD1392154.1"/>
    <property type="molecule type" value="Genomic_DNA"/>
</dbReference>
<feature type="transmembrane region" description="Helical" evidence="8">
    <location>
        <begin position="396"/>
        <end position="420"/>
    </location>
</feature>
<feature type="transmembrane region" description="Helical" evidence="8">
    <location>
        <begin position="426"/>
        <end position="445"/>
    </location>
</feature>
<name>A0ABW4B5R6_9LACO</name>
<dbReference type="InterPro" id="IPR004841">
    <property type="entry name" value="AA-permease/SLC12A_dom"/>
</dbReference>
<dbReference type="Pfam" id="PF00324">
    <property type="entry name" value="AA_permease"/>
    <property type="match status" value="1"/>
</dbReference>
<evidence type="ECO:0000313" key="11">
    <source>
        <dbReference type="Proteomes" id="UP001597249"/>
    </source>
</evidence>
<keyword evidence="5" id="KW-0029">Amino-acid transport</keyword>
<dbReference type="Proteomes" id="UP001597249">
    <property type="component" value="Unassembled WGS sequence"/>
</dbReference>
<evidence type="ECO:0000256" key="5">
    <source>
        <dbReference type="ARBA" id="ARBA00022970"/>
    </source>
</evidence>
<feature type="transmembrane region" description="Helical" evidence="8">
    <location>
        <begin position="45"/>
        <end position="64"/>
    </location>
</feature>
<dbReference type="Gene3D" id="1.20.1740.10">
    <property type="entry name" value="Amino acid/polyamine transporter I"/>
    <property type="match status" value="1"/>
</dbReference>
<dbReference type="PROSITE" id="PS00218">
    <property type="entry name" value="AMINO_ACID_PERMEASE_1"/>
    <property type="match status" value="1"/>
</dbReference>
<feature type="transmembrane region" description="Helical" evidence="8">
    <location>
        <begin position="361"/>
        <end position="384"/>
    </location>
</feature>
<proteinExistence type="predicted"/>
<dbReference type="InterPro" id="IPR004840">
    <property type="entry name" value="Amino_acid_permease_CS"/>
</dbReference>
<dbReference type="PANTHER" id="PTHR43495">
    <property type="entry name" value="GABA PERMEASE"/>
    <property type="match status" value="1"/>
</dbReference>
<feature type="transmembrane region" description="Helical" evidence="8">
    <location>
        <begin position="126"/>
        <end position="147"/>
    </location>
</feature>
<keyword evidence="11" id="KW-1185">Reference proteome</keyword>
<evidence type="ECO:0000259" key="9">
    <source>
        <dbReference type="Pfam" id="PF00324"/>
    </source>
</evidence>
<evidence type="ECO:0000256" key="4">
    <source>
        <dbReference type="ARBA" id="ARBA00022692"/>
    </source>
</evidence>
<comment type="subcellular location">
    <subcellularLocation>
        <location evidence="1">Cell membrane</location>
        <topology evidence="1">Multi-pass membrane protein</topology>
    </subcellularLocation>
</comment>
<gene>
    <name evidence="10" type="ORF">ACFQ3L_00930</name>
</gene>
<keyword evidence="6 8" id="KW-1133">Transmembrane helix</keyword>
<sequence>MAVEPQPKLARSLKGRHVQLIAIGGTIGTGLFLGAGQSIHVAGPSILVAYLIAGLVCFLMMRAMGELLMSDLTQHSFVDFIKRYLGARAGFVVGWTYWLCWLAIAMAEVTAIGMYIRFWLPNLPQWLPGLVALVILLLLNLISVGLFGETEFWFALIKVGAIIGLILIGIWMIATHYPTASGHASLANLTANGGFFPKGLRGFLASFQMVTFSFAGIEMVGMTAGETADPKKVIPEAINELPLRVILFYLGALAVIMCIYPWSAVSPNSSPFVQVFSNVGIRAAADIINFVVLTAAASACNSSLFTTGRMLFSLTIDTPNPLLKPFGRLSRRQVPANAILGSTLLIAIAVLLNMVLPSAVFTLISSVATTSFLFVWGMIMLAHLKYRRLHPHATGYVAPFYPVGDYLVLLFFAGVAIIMLMAKTTAIPALLAAAWLIALSLGRWWHDRRLQEGSLHD</sequence>
<dbReference type="PIRSF" id="PIRSF006060">
    <property type="entry name" value="AA_transporter"/>
    <property type="match status" value="1"/>
</dbReference>
<feature type="transmembrane region" description="Helical" evidence="8">
    <location>
        <begin position="334"/>
        <end position="355"/>
    </location>
</feature>
<dbReference type="RefSeq" id="WP_125585753.1">
    <property type="nucleotide sequence ID" value="NZ_JBHTMO010000002.1"/>
</dbReference>
<keyword evidence="3" id="KW-1003">Cell membrane</keyword>
<feature type="transmembrane region" description="Helical" evidence="8">
    <location>
        <begin position="159"/>
        <end position="179"/>
    </location>
</feature>
<evidence type="ECO:0000256" key="3">
    <source>
        <dbReference type="ARBA" id="ARBA00022475"/>
    </source>
</evidence>
<accession>A0ABW4B5R6</accession>
<keyword evidence="7 8" id="KW-0472">Membrane</keyword>
<evidence type="ECO:0000256" key="8">
    <source>
        <dbReference type="SAM" id="Phobius"/>
    </source>
</evidence>
<feature type="transmembrane region" description="Helical" evidence="8">
    <location>
        <begin position="199"/>
        <end position="220"/>
    </location>
</feature>
<protein>
    <submittedName>
        <fullName evidence="10">Amino acid permease</fullName>
    </submittedName>
</protein>
<feature type="domain" description="Amino acid permease/ SLC12A" evidence="9">
    <location>
        <begin position="17"/>
        <end position="448"/>
    </location>
</feature>
<evidence type="ECO:0000256" key="2">
    <source>
        <dbReference type="ARBA" id="ARBA00022448"/>
    </source>
</evidence>
<feature type="transmembrane region" description="Helical" evidence="8">
    <location>
        <begin position="20"/>
        <end position="39"/>
    </location>
</feature>
<evidence type="ECO:0000256" key="1">
    <source>
        <dbReference type="ARBA" id="ARBA00004651"/>
    </source>
</evidence>
<comment type="caution">
    <text evidence="10">The sequence shown here is derived from an EMBL/GenBank/DDBJ whole genome shotgun (WGS) entry which is preliminary data.</text>
</comment>
<evidence type="ECO:0000256" key="6">
    <source>
        <dbReference type="ARBA" id="ARBA00022989"/>
    </source>
</evidence>
<feature type="transmembrane region" description="Helical" evidence="8">
    <location>
        <begin position="85"/>
        <end position="106"/>
    </location>
</feature>
<feature type="transmembrane region" description="Helical" evidence="8">
    <location>
        <begin position="283"/>
        <end position="305"/>
    </location>
</feature>
<dbReference type="PANTHER" id="PTHR43495:SF2">
    <property type="entry name" value="D-SERINE_D-ALANINE_GLYCINE TRANSPORTER"/>
    <property type="match status" value="1"/>
</dbReference>
<feature type="transmembrane region" description="Helical" evidence="8">
    <location>
        <begin position="241"/>
        <end position="263"/>
    </location>
</feature>
<organism evidence="10 11">
    <name type="scientific">Lacticaseibacillus jixianensis</name>
    <dbReference type="NCBI Taxonomy" id="2486012"/>
    <lineage>
        <taxon>Bacteria</taxon>
        <taxon>Bacillati</taxon>
        <taxon>Bacillota</taxon>
        <taxon>Bacilli</taxon>
        <taxon>Lactobacillales</taxon>
        <taxon>Lactobacillaceae</taxon>
        <taxon>Lacticaseibacillus</taxon>
    </lineage>
</organism>
<evidence type="ECO:0000256" key="7">
    <source>
        <dbReference type="ARBA" id="ARBA00023136"/>
    </source>
</evidence>
<keyword evidence="4 8" id="KW-0812">Transmembrane</keyword>